<protein>
    <recommendedName>
        <fullName evidence="1">non-specific serine/threonine protein kinase</fullName>
        <ecNumber evidence="1">2.7.11.1</ecNumber>
    </recommendedName>
</protein>
<feature type="compositionally biased region" description="Low complexity" evidence="2">
    <location>
        <begin position="372"/>
        <end position="382"/>
    </location>
</feature>
<dbReference type="PANTHER" id="PTHR11909">
    <property type="entry name" value="CASEIN KINASE-RELATED"/>
    <property type="match status" value="1"/>
</dbReference>
<dbReference type="SMR" id="A2FKL9"/>
<accession>A2FKL9</accession>
<dbReference type="GO" id="GO:0006897">
    <property type="term" value="P:endocytosis"/>
    <property type="evidence" value="ECO:0000318"/>
    <property type="project" value="GO_Central"/>
</dbReference>
<dbReference type="OrthoDB" id="5800476at2759"/>
<evidence type="ECO:0000256" key="1">
    <source>
        <dbReference type="ARBA" id="ARBA00012513"/>
    </source>
</evidence>
<dbReference type="FunFam" id="1.10.510.10:FF:000596">
    <property type="entry name" value="CK1 family protein kinase"/>
    <property type="match status" value="1"/>
</dbReference>
<dbReference type="InterPro" id="IPR050235">
    <property type="entry name" value="CK1_Ser-Thr_kinase"/>
</dbReference>
<dbReference type="KEGG" id="tva:4752291"/>
<dbReference type="InParanoid" id="A2FKL9"/>
<dbReference type="PROSITE" id="PS50011">
    <property type="entry name" value="PROTEIN_KINASE_DOM"/>
    <property type="match status" value="1"/>
</dbReference>
<dbReference type="EMBL" id="DS113851">
    <property type="protein sequence ID" value="EAX94555.1"/>
    <property type="molecule type" value="Genomic_DNA"/>
</dbReference>
<keyword evidence="4" id="KW-0418">Kinase</keyword>
<proteinExistence type="predicted"/>
<dbReference type="STRING" id="5722.A2FKL9"/>
<dbReference type="SUPFAM" id="SSF56112">
    <property type="entry name" value="Protein kinase-like (PK-like)"/>
    <property type="match status" value="1"/>
</dbReference>
<feature type="compositionally biased region" description="Polar residues" evidence="2">
    <location>
        <begin position="401"/>
        <end position="414"/>
    </location>
</feature>
<evidence type="ECO:0000256" key="2">
    <source>
        <dbReference type="SAM" id="MobiDB-lite"/>
    </source>
</evidence>
<dbReference type="EC" id="2.7.11.1" evidence="1"/>
<dbReference type="GO" id="GO:0004674">
    <property type="term" value="F:protein serine/threonine kinase activity"/>
    <property type="evidence" value="ECO:0000318"/>
    <property type="project" value="GO_Central"/>
</dbReference>
<dbReference type="Gene3D" id="1.10.510.10">
    <property type="entry name" value="Transferase(Phosphotransferase) domain 1"/>
    <property type="match status" value="1"/>
</dbReference>
<reference evidence="4" key="2">
    <citation type="journal article" date="2007" name="Science">
        <title>Draft genome sequence of the sexually transmitted pathogen Trichomonas vaginalis.</title>
        <authorList>
            <person name="Carlton J.M."/>
            <person name="Hirt R.P."/>
            <person name="Silva J.C."/>
            <person name="Delcher A.L."/>
            <person name="Schatz M."/>
            <person name="Zhao Q."/>
            <person name="Wortman J.R."/>
            <person name="Bidwell S.L."/>
            <person name="Alsmark U.C.M."/>
            <person name="Besteiro S."/>
            <person name="Sicheritz-Ponten T."/>
            <person name="Noel C.J."/>
            <person name="Dacks J.B."/>
            <person name="Foster P.G."/>
            <person name="Simillion C."/>
            <person name="Van de Peer Y."/>
            <person name="Miranda-Saavedra D."/>
            <person name="Barton G.J."/>
            <person name="Westrop G.D."/>
            <person name="Mueller S."/>
            <person name="Dessi D."/>
            <person name="Fiori P.L."/>
            <person name="Ren Q."/>
            <person name="Paulsen I."/>
            <person name="Zhang H."/>
            <person name="Bastida-Corcuera F.D."/>
            <person name="Simoes-Barbosa A."/>
            <person name="Brown M.T."/>
            <person name="Hayes R.D."/>
            <person name="Mukherjee M."/>
            <person name="Okumura C.Y."/>
            <person name="Schneider R."/>
            <person name="Smith A.J."/>
            <person name="Vanacova S."/>
            <person name="Villalvazo M."/>
            <person name="Haas B.J."/>
            <person name="Pertea M."/>
            <person name="Feldblyum T.V."/>
            <person name="Utterback T.R."/>
            <person name="Shu C.L."/>
            <person name="Osoegawa K."/>
            <person name="de Jong P.J."/>
            <person name="Hrdy I."/>
            <person name="Horvathova L."/>
            <person name="Zubacova Z."/>
            <person name="Dolezal P."/>
            <person name="Malik S.B."/>
            <person name="Logsdon J.M. Jr."/>
            <person name="Henze K."/>
            <person name="Gupta A."/>
            <person name="Wang C.C."/>
            <person name="Dunne R.L."/>
            <person name="Upcroft J.A."/>
            <person name="Upcroft P."/>
            <person name="White O."/>
            <person name="Salzberg S.L."/>
            <person name="Tang P."/>
            <person name="Chiu C.-H."/>
            <person name="Lee Y.-S."/>
            <person name="Embley T.M."/>
            <person name="Coombs G.H."/>
            <person name="Mottram J.C."/>
            <person name="Tachezy J."/>
            <person name="Fraser-Liggett C.M."/>
            <person name="Johnson P.J."/>
        </authorList>
    </citation>
    <scope>NUCLEOTIDE SEQUENCE [LARGE SCALE GENOMIC DNA]</scope>
    <source>
        <strain evidence="4">G3</strain>
    </source>
</reference>
<dbReference type="AlphaFoldDB" id="A2FKL9"/>
<reference evidence="4" key="1">
    <citation type="submission" date="2006-10" db="EMBL/GenBank/DDBJ databases">
        <authorList>
            <person name="Amadeo P."/>
            <person name="Zhao Q."/>
            <person name="Wortman J."/>
            <person name="Fraser-Liggett C."/>
            <person name="Carlton J."/>
        </authorList>
    </citation>
    <scope>NUCLEOTIDE SEQUENCE</scope>
    <source>
        <strain evidence="4">G3</strain>
    </source>
</reference>
<evidence type="ECO:0000259" key="3">
    <source>
        <dbReference type="PROSITE" id="PS50011"/>
    </source>
</evidence>
<dbReference type="VEuPathDB" id="TrichDB:TVAGG3_0271080"/>
<dbReference type="GO" id="GO:0005634">
    <property type="term" value="C:nucleus"/>
    <property type="evidence" value="ECO:0000318"/>
    <property type="project" value="GO_Central"/>
</dbReference>
<dbReference type="GO" id="GO:0007165">
    <property type="term" value="P:signal transduction"/>
    <property type="evidence" value="ECO:0000318"/>
    <property type="project" value="GO_Central"/>
</dbReference>
<feature type="domain" description="Protein kinase" evidence="3">
    <location>
        <begin position="9"/>
        <end position="277"/>
    </location>
</feature>
<feature type="region of interest" description="Disordered" evidence="2">
    <location>
        <begin position="299"/>
        <end position="318"/>
    </location>
</feature>
<keyword evidence="5" id="KW-1185">Reference proteome</keyword>
<dbReference type="InterPro" id="IPR011009">
    <property type="entry name" value="Kinase-like_dom_sf"/>
</dbReference>
<dbReference type="Proteomes" id="UP000001542">
    <property type="component" value="Unassembled WGS sequence"/>
</dbReference>
<organism evidence="4 5">
    <name type="scientific">Trichomonas vaginalis (strain ATCC PRA-98 / G3)</name>
    <dbReference type="NCBI Taxonomy" id="412133"/>
    <lineage>
        <taxon>Eukaryota</taxon>
        <taxon>Metamonada</taxon>
        <taxon>Parabasalia</taxon>
        <taxon>Trichomonadida</taxon>
        <taxon>Trichomonadidae</taxon>
        <taxon>Trichomonas</taxon>
    </lineage>
</organism>
<dbReference type="GO" id="GO:0005524">
    <property type="term" value="F:ATP binding"/>
    <property type="evidence" value="ECO:0007669"/>
    <property type="project" value="InterPro"/>
</dbReference>
<evidence type="ECO:0000313" key="4">
    <source>
        <dbReference type="EMBL" id="EAX94555.1"/>
    </source>
</evidence>
<keyword evidence="4" id="KW-0808">Transferase</keyword>
<dbReference type="SMART" id="SM00220">
    <property type="entry name" value="S_TKc"/>
    <property type="match status" value="1"/>
</dbReference>
<dbReference type="Pfam" id="PF00069">
    <property type="entry name" value="Pkinase"/>
    <property type="match status" value="1"/>
</dbReference>
<dbReference type="eggNOG" id="KOG1164">
    <property type="taxonomic scope" value="Eukaryota"/>
</dbReference>
<dbReference type="InterPro" id="IPR008271">
    <property type="entry name" value="Ser/Thr_kinase_AS"/>
</dbReference>
<sequence length="441" mass="49776">MKKVVGEKYRLGKKIGAGSFGQIYTGEDINTHEKVSIKVEPCNCKVPQLSYESKLYMLFSGCTNVPKFYWFGVEDDNNYMVIDLLNKSLEDLLHICGGRMSLKTVLMLIDQMISSVEYLHNKNFVHRDIKPDNFLMGRKENANQVYIIDFGLSKSFCDTITHNHIPFSDGKSLTGTARYASVNALRGVEPSRRDDMESLGYVWIYLLKGNLPWMGLDAKDRKTKYDRICQVKANTSLEELCGEFPEEFTNYFNSVKSLRFAETPNYALYKKMFRCLFQKLGYEYDYKYDWSNPLKVPRSLPKPSAPQGEDEEIPKTQKVKIPKNMIVGSIPKPVKTKKSSVRPEHGSIALDSSSGSLGKPAAPPRRKLSQPASLNTTSALASARRKSNAGLGKEIPHPVKRQNSSNYLIPPARQTNTSALAATKTGIGQLPKWMLDRSNRK</sequence>
<dbReference type="GO" id="GO:0005737">
    <property type="term" value="C:cytoplasm"/>
    <property type="evidence" value="ECO:0000318"/>
    <property type="project" value="GO_Central"/>
</dbReference>
<dbReference type="InterPro" id="IPR000719">
    <property type="entry name" value="Prot_kinase_dom"/>
</dbReference>
<dbReference type="VEuPathDB" id="TrichDB:TVAG_300880"/>
<evidence type="ECO:0000313" key="5">
    <source>
        <dbReference type="Proteomes" id="UP000001542"/>
    </source>
</evidence>
<dbReference type="CDD" id="cd14016">
    <property type="entry name" value="STKc_CK1"/>
    <property type="match status" value="1"/>
</dbReference>
<dbReference type="RefSeq" id="XP_001307485.1">
    <property type="nucleotide sequence ID" value="XM_001307484.1"/>
</dbReference>
<feature type="region of interest" description="Disordered" evidence="2">
    <location>
        <begin position="330"/>
        <end position="414"/>
    </location>
</feature>
<dbReference type="OMA" id="IMTQPLH"/>
<name>A2FKL9_TRIV3</name>
<gene>
    <name evidence="4" type="ORF">TVAG_300880</name>
</gene>
<dbReference type="PROSITE" id="PS00108">
    <property type="entry name" value="PROTEIN_KINASE_ST"/>
    <property type="match status" value="1"/>
</dbReference>